<dbReference type="RefSeq" id="XP_024595266.1">
    <property type="nucleotide sequence ID" value="XM_024739498.1"/>
</dbReference>
<reference evidence="2 3" key="1">
    <citation type="submission" date="2025-04" db="UniProtKB">
        <authorList>
            <consortium name="RefSeq"/>
        </authorList>
    </citation>
    <scope>IDENTIFICATION</scope>
    <source>
        <tissue evidence="2 3">Meat</tissue>
    </source>
</reference>
<dbReference type="RefSeq" id="XP_024595267.1">
    <property type="nucleotide sequence ID" value="XM_024739499.1"/>
</dbReference>
<name>A0A341AXP0_NEOAA</name>
<evidence type="ECO:0000313" key="1">
    <source>
        <dbReference type="Proteomes" id="UP000252040"/>
    </source>
</evidence>
<dbReference type="GeneID" id="112396026"/>
<proteinExistence type="predicted"/>
<dbReference type="Proteomes" id="UP000252040">
    <property type="component" value="Unplaced"/>
</dbReference>
<protein>
    <submittedName>
        <fullName evidence="2 3">Uncharacterized protein LOC112396026 isoform X2</fullName>
    </submittedName>
</protein>
<sequence>MSFLCWSEATHSLAPGHRASPLGGREEEEAAVGAGFQGDARPGCELDQVHSGSSGKPRFLPVDLDLNLLKKLPVEPIVAFAAGGGWGLTSGLNVWVWHLSGCPCGRSSLWTEPGLHSLLTLQVDGWTRGQVGAVLGLGSSQVFSAGRGPEAPRGLHLDSWCRRGRVRLWPKPKPRGPRTCTVRLPWPFCTEAWPRLALSQRRGFLL</sequence>
<gene>
    <name evidence="2 3" type="primary">LOC112396026</name>
</gene>
<dbReference type="AlphaFoldDB" id="A0A341AXP0"/>
<organism evidence="1 2">
    <name type="scientific">Neophocaena asiaeorientalis asiaeorientalis</name>
    <name type="common">Yangtze finless porpoise</name>
    <name type="synonym">Neophocaena phocaenoides subsp. asiaeorientalis</name>
    <dbReference type="NCBI Taxonomy" id="1706337"/>
    <lineage>
        <taxon>Eukaryota</taxon>
        <taxon>Metazoa</taxon>
        <taxon>Chordata</taxon>
        <taxon>Craniata</taxon>
        <taxon>Vertebrata</taxon>
        <taxon>Euteleostomi</taxon>
        <taxon>Mammalia</taxon>
        <taxon>Eutheria</taxon>
        <taxon>Laurasiatheria</taxon>
        <taxon>Artiodactyla</taxon>
        <taxon>Whippomorpha</taxon>
        <taxon>Cetacea</taxon>
        <taxon>Odontoceti</taxon>
        <taxon>Phocoenidae</taxon>
        <taxon>Neophocaena</taxon>
    </lineage>
</organism>
<accession>A0A341AXP0</accession>
<evidence type="ECO:0000313" key="3">
    <source>
        <dbReference type="RefSeq" id="XP_024595267.1"/>
    </source>
</evidence>
<evidence type="ECO:0000313" key="2">
    <source>
        <dbReference type="RefSeq" id="XP_024595266.1"/>
    </source>
</evidence>
<keyword evidence="1" id="KW-1185">Reference proteome</keyword>